<keyword evidence="6 8" id="KW-0067">ATP-binding</keyword>
<dbReference type="OrthoDB" id="9807403at2"/>
<evidence type="ECO:0000256" key="5">
    <source>
        <dbReference type="ARBA" id="ARBA00022741"/>
    </source>
</evidence>
<dbReference type="GO" id="GO:0005524">
    <property type="term" value="F:ATP binding"/>
    <property type="evidence" value="ECO:0007669"/>
    <property type="project" value="UniProtKB-UniRule"/>
</dbReference>
<feature type="domain" description="Lysidine-tRNA(Ile) synthetase C-terminal" evidence="9">
    <location>
        <begin position="356"/>
        <end position="427"/>
    </location>
</feature>
<keyword evidence="5 8" id="KW-0547">Nucleotide-binding</keyword>
<dbReference type="InterPro" id="IPR011063">
    <property type="entry name" value="TilS/TtcA_N"/>
</dbReference>
<dbReference type="GO" id="GO:0006400">
    <property type="term" value="P:tRNA modification"/>
    <property type="evidence" value="ECO:0007669"/>
    <property type="project" value="UniProtKB-UniRule"/>
</dbReference>
<dbReference type="SUPFAM" id="SSF52402">
    <property type="entry name" value="Adenine nucleotide alpha hydrolases-like"/>
    <property type="match status" value="1"/>
</dbReference>
<evidence type="ECO:0000256" key="6">
    <source>
        <dbReference type="ARBA" id="ARBA00022840"/>
    </source>
</evidence>
<dbReference type="CDD" id="cd01992">
    <property type="entry name" value="TilS_N"/>
    <property type="match status" value="1"/>
</dbReference>
<accession>A0A0W0YYP2</accession>
<proteinExistence type="inferred from homology"/>
<evidence type="ECO:0000259" key="9">
    <source>
        <dbReference type="SMART" id="SM00977"/>
    </source>
</evidence>
<dbReference type="GO" id="GO:0032267">
    <property type="term" value="F:tRNA(Ile)-lysidine synthase activity"/>
    <property type="evidence" value="ECO:0007669"/>
    <property type="project" value="UniProtKB-EC"/>
</dbReference>
<evidence type="ECO:0000256" key="1">
    <source>
        <dbReference type="ARBA" id="ARBA00004496"/>
    </source>
</evidence>
<dbReference type="Proteomes" id="UP000054877">
    <property type="component" value="Unassembled WGS sequence"/>
</dbReference>
<keyword evidence="4 8" id="KW-0819">tRNA processing</keyword>
<organism evidence="10 11">
    <name type="scientific">Legionella spiritensis</name>
    <dbReference type="NCBI Taxonomy" id="452"/>
    <lineage>
        <taxon>Bacteria</taxon>
        <taxon>Pseudomonadati</taxon>
        <taxon>Pseudomonadota</taxon>
        <taxon>Gammaproteobacteria</taxon>
        <taxon>Legionellales</taxon>
        <taxon>Legionellaceae</taxon>
        <taxon>Legionella</taxon>
    </lineage>
</organism>
<dbReference type="Pfam" id="PF11734">
    <property type="entry name" value="TilS_C"/>
    <property type="match status" value="1"/>
</dbReference>
<protein>
    <recommendedName>
        <fullName evidence="8">tRNA(Ile)-lysidine synthase</fullName>
        <ecNumber evidence="8">6.3.4.19</ecNumber>
    </recommendedName>
    <alternativeName>
        <fullName evidence="8">tRNA(Ile)-2-lysyl-cytidine synthase</fullName>
    </alternativeName>
    <alternativeName>
        <fullName evidence="8">tRNA(Ile)-lysidine synthetase</fullName>
    </alternativeName>
</protein>
<evidence type="ECO:0000313" key="10">
    <source>
        <dbReference type="EMBL" id="KTD61622.1"/>
    </source>
</evidence>
<dbReference type="SMART" id="SM00977">
    <property type="entry name" value="TilS_C"/>
    <property type="match status" value="1"/>
</dbReference>
<dbReference type="PANTHER" id="PTHR43033:SF1">
    <property type="entry name" value="TRNA(ILE)-LYSIDINE SYNTHASE-RELATED"/>
    <property type="match status" value="1"/>
</dbReference>
<evidence type="ECO:0000313" key="11">
    <source>
        <dbReference type="Proteomes" id="UP000054877"/>
    </source>
</evidence>
<dbReference type="SUPFAM" id="SSF82829">
    <property type="entry name" value="MesJ substrate recognition domain-like"/>
    <property type="match status" value="1"/>
</dbReference>
<dbReference type="STRING" id="452.Lspi_2252"/>
<dbReference type="Pfam" id="PF01171">
    <property type="entry name" value="ATP_bind_3"/>
    <property type="match status" value="1"/>
</dbReference>
<dbReference type="Gene3D" id="3.40.50.620">
    <property type="entry name" value="HUPs"/>
    <property type="match status" value="1"/>
</dbReference>
<reference evidence="10 11" key="1">
    <citation type="submission" date="2015-11" db="EMBL/GenBank/DDBJ databases">
        <title>Genomic analysis of 38 Legionella species identifies large and diverse effector repertoires.</title>
        <authorList>
            <person name="Burstein D."/>
            <person name="Amaro F."/>
            <person name="Zusman T."/>
            <person name="Lifshitz Z."/>
            <person name="Cohen O."/>
            <person name="Gilbert J.A."/>
            <person name="Pupko T."/>
            <person name="Shuman H.A."/>
            <person name="Segal G."/>
        </authorList>
    </citation>
    <scope>NUCLEOTIDE SEQUENCE [LARGE SCALE GENOMIC DNA]</scope>
    <source>
        <strain evidence="10 11">Mt.St.Helens-9</strain>
    </source>
</reference>
<dbReference type="RefSeq" id="WP_058484162.1">
    <property type="nucleotide sequence ID" value="NZ_CAAAII010000001.1"/>
</dbReference>
<dbReference type="InterPro" id="IPR012094">
    <property type="entry name" value="tRNA_Ile_lys_synt"/>
</dbReference>
<comment type="subcellular location">
    <subcellularLocation>
        <location evidence="1 8">Cytoplasm</location>
    </subcellularLocation>
</comment>
<gene>
    <name evidence="8" type="primary">tilS</name>
    <name evidence="10" type="ORF">Lspi_2252</name>
</gene>
<sequence length="429" mass="49301">MQPETGWFKELFSRKRLYVGFSGGLDSTVLLHLLATHPDLKRKLSAIHINHGLSPNAQIWELHCRRFCRQLDIPCLVKRVSCQQEANIEESARRARYQVLAGLVQENECLLMGHHLDDQAETLLLQLFRGAGIDGLAAIPAQSRIGQGELHRPLLSCPRSVLKQYANTHQLDWIDDESNEDTRFSRNFIRHRVLPLIQERWEGVHRTLARTAQHCQQAQANLQDLAELDCPALKEVSSRLSVRHLTHLAPARISNVLRTWLRQNQVRLPTTATFSRLIDEIILAGDDANPQVAWDEVVIRRYRQTLYLLPRQSVDTTLKPMVWTSFPKPLDLGEQCGVLRARHAPTGIVIVPGSTIEVRYRQGGETLFWHGQTKSLKKLMQEWQIPVWLRQRTPLLYMNNQLVMVVGYAISDHFFSEHQPDTFQINVDC</sequence>
<dbReference type="PANTHER" id="PTHR43033">
    <property type="entry name" value="TRNA(ILE)-LYSIDINE SYNTHASE-RELATED"/>
    <property type="match status" value="1"/>
</dbReference>
<dbReference type="AlphaFoldDB" id="A0A0W0YYP2"/>
<dbReference type="Gene3D" id="1.20.59.20">
    <property type="match status" value="1"/>
</dbReference>
<feature type="binding site" evidence="8">
    <location>
        <begin position="22"/>
        <end position="27"/>
    </location>
    <ligand>
        <name>ATP</name>
        <dbReference type="ChEBI" id="CHEBI:30616"/>
    </ligand>
</feature>
<dbReference type="GO" id="GO:0005737">
    <property type="term" value="C:cytoplasm"/>
    <property type="evidence" value="ECO:0007669"/>
    <property type="project" value="UniProtKB-SubCell"/>
</dbReference>
<dbReference type="InterPro" id="IPR014729">
    <property type="entry name" value="Rossmann-like_a/b/a_fold"/>
</dbReference>
<dbReference type="InterPro" id="IPR012795">
    <property type="entry name" value="tRNA_Ile_lys_synt_N"/>
</dbReference>
<dbReference type="EMBL" id="LNYX01000031">
    <property type="protein sequence ID" value="KTD61622.1"/>
    <property type="molecule type" value="Genomic_DNA"/>
</dbReference>
<keyword evidence="3 8" id="KW-0436">Ligase</keyword>
<dbReference type="NCBIfam" id="TIGR02432">
    <property type="entry name" value="lysidine_TilS_N"/>
    <property type="match status" value="1"/>
</dbReference>
<comment type="similarity">
    <text evidence="8">Belongs to the tRNA(Ile)-lysidine synthase family.</text>
</comment>
<dbReference type="InterPro" id="IPR015262">
    <property type="entry name" value="tRNA_Ile_lys_synt_subst-bd"/>
</dbReference>
<dbReference type="InterPro" id="IPR012796">
    <property type="entry name" value="Lysidine-tRNA-synth_C"/>
</dbReference>
<evidence type="ECO:0000256" key="7">
    <source>
        <dbReference type="ARBA" id="ARBA00048539"/>
    </source>
</evidence>
<dbReference type="PATRIC" id="fig|452.5.peg.2483"/>
<evidence type="ECO:0000256" key="3">
    <source>
        <dbReference type="ARBA" id="ARBA00022598"/>
    </source>
</evidence>
<comment type="caution">
    <text evidence="10">The sequence shown here is derived from an EMBL/GenBank/DDBJ whole genome shotgun (WGS) entry which is preliminary data.</text>
</comment>
<dbReference type="Pfam" id="PF09179">
    <property type="entry name" value="TilS"/>
    <property type="match status" value="1"/>
</dbReference>
<evidence type="ECO:0000256" key="8">
    <source>
        <dbReference type="HAMAP-Rule" id="MF_01161"/>
    </source>
</evidence>
<comment type="catalytic activity">
    <reaction evidence="7 8">
        <text>cytidine(34) in tRNA(Ile2) + L-lysine + ATP = lysidine(34) in tRNA(Ile2) + AMP + diphosphate + H(+)</text>
        <dbReference type="Rhea" id="RHEA:43744"/>
        <dbReference type="Rhea" id="RHEA-COMP:10625"/>
        <dbReference type="Rhea" id="RHEA-COMP:10670"/>
        <dbReference type="ChEBI" id="CHEBI:15378"/>
        <dbReference type="ChEBI" id="CHEBI:30616"/>
        <dbReference type="ChEBI" id="CHEBI:32551"/>
        <dbReference type="ChEBI" id="CHEBI:33019"/>
        <dbReference type="ChEBI" id="CHEBI:82748"/>
        <dbReference type="ChEBI" id="CHEBI:83665"/>
        <dbReference type="ChEBI" id="CHEBI:456215"/>
        <dbReference type="EC" id="6.3.4.19"/>
    </reaction>
</comment>
<dbReference type="EC" id="6.3.4.19" evidence="8"/>
<comment type="function">
    <text evidence="8">Ligates lysine onto the cytidine present at position 34 of the AUA codon-specific tRNA(Ile) that contains the anticodon CAU, in an ATP-dependent manner. Cytidine is converted to lysidine, thus changing the amino acid specificity of the tRNA from methionine to isoleucine.</text>
</comment>
<evidence type="ECO:0000256" key="2">
    <source>
        <dbReference type="ARBA" id="ARBA00022490"/>
    </source>
</evidence>
<keyword evidence="2 8" id="KW-0963">Cytoplasm</keyword>
<dbReference type="NCBIfam" id="TIGR02433">
    <property type="entry name" value="lysidine_TilS_C"/>
    <property type="match status" value="1"/>
</dbReference>
<keyword evidence="11" id="KW-1185">Reference proteome</keyword>
<name>A0A0W0YYP2_LEGSP</name>
<dbReference type="HAMAP" id="MF_01161">
    <property type="entry name" value="tRNA_Ile_lys_synt"/>
    <property type="match status" value="1"/>
</dbReference>
<dbReference type="SUPFAM" id="SSF56037">
    <property type="entry name" value="PheT/TilS domain"/>
    <property type="match status" value="1"/>
</dbReference>
<comment type="domain">
    <text evidence="8">The N-terminal region contains the highly conserved SGGXDS motif, predicted to be a P-loop motif involved in ATP binding.</text>
</comment>
<evidence type="ECO:0000256" key="4">
    <source>
        <dbReference type="ARBA" id="ARBA00022694"/>
    </source>
</evidence>